<dbReference type="AlphaFoldDB" id="A0A7W7Y9S0"/>
<feature type="compositionally biased region" description="Basic and acidic residues" evidence="1">
    <location>
        <begin position="45"/>
        <end position="66"/>
    </location>
</feature>
<evidence type="ECO:0000256" key="2">
    <source>
        <dbReference type="SAM" id="SignalP"/>
    </source>
</evidence>
<keyword evidence="4" id="KW-1185">Reference proteome</keyword>
<evidence type="ECO:0000256" key="1">
    <source>
        <dbReference type="SAM" id="MobiDB-lite"/>
    </source>
</evidence>
<dbReference type="EMBL" id="JACHIG010000002">
    <property type="protein sequence ID" value="MBB5031905.1"/>
    <property type="molecule type" value="Genomic_DNA"/>
</dbReference>
<proteinExistence type="predicted"/>
<feature type="chain" id="PRO_5031200905" description="Lipoprotein" evidence="2">
    <location>
        <begin position="23"/>
        <end position="66"/>
    </location>
</feature>
<evidence type="ECO:0000313" key="4">
    <source>
        <dbReference type="Proteomes" id="UP000590740"/>
    </source>
</evidence>
<sequence length="66" mass="7749">MSWMIRSILPLGLCLLAACSMHMRTQMDDFWRTIDPIGHGRSHRERYYPSERRTGLKMPGEKDGVR</sequence>
<gene>
    <name evidence="3" type="ORF">HNQ65_001473</name>
</gene>
<protein>
    <recommendedName>
        <fullName evidence="5">Lipoprotein</fullName>
    </recommendedName>
</protein>
<organism evidence="3 4">
    <name type="scientific">Prosthecobacter vanneervenii</name>
    <dbReference type="NCBI Taxonomy" id="48466"/>
    <lineage>
        <taxon>Bacteria</taxon>
        <taxon>Pseudomonadati</taxon>
        <taxon>Verrucomicrobiota</taxon>
        <taxon>Verrucomicrobiia</taxon>
        <taxon>Verrucomicrobiales</taxon>
        <taxon>Verrucomicrobiaceae</taxon>
        <taxon>Prosthecobacter</taxon>
    </lineage>
</organism>
<comment type="caution">
    <text evidence="3">The sequence shown here is derived from an EMBL/GenBank/DDBJ whole genome shotgun (WGS) entry which is preliminary data.</text>
</comment>
<reference evidence="3 4" key="1">
    <citation type="submission" date="2020-08" db="EMBL/GenBank/DDBJ databases">
        <title>Genomic Encyclopedia of Type Strains, Phase IV (KMG-IV): sequencing the most valuable type-strain genomes for metagenomic binning, comparative biology and taxonomic classification.</title>
        <authorList>
            <person name="Goeker M."/>
        </authorList>
    </citation>
    <scope>NUCLEOTIDE SEQUENCE [LARGE SCALE GENOMIC DNA]</scope>
    <source>
        <strain evidence="3 4">DSM 12252</strain>
    </source>
</reference>
<feature type="region of interest" description="Disordered" evidence="1">
    <location>
        <begin position="42"/>
        <end position="66"/>
    </location>
</feature>
<dbReference type="Proteomes" id="UP000590740">
    <property type="component" value="Unassembled WGS sequence"/>
</dbReference>
<accession>A0A7W7Y9S0</accession>
<dbReference type="PROSITE" id="PS51257">
    <property type="entry name" value="PROKAR_LIPOPROTEIN"/>
    <property type="match status" value="1"/>
</dbReference>
<evidence type="ECO:0008006" key="5">
    <source>
        <dbReference type="Google" id="ProtNLM"/>
    </source>
</evidence>
<keyword evidence="2" id="KW-0732">Signal</keyword>
<feature type="signal peptide" evidence="2">
    <location>
        <begin position="1"/>
        <end position="22"/>
    </location>
</feature>
<evidence type="ECO:0000313" key="3">
    <source>
        <dbReference type="EMBL" id="MBB5031905.1"/>
    </source>
</evidence>
<name>A0A7W7Y9S0_9BACT</name>